<dbReference type="InterPro" id="IPR010920">
    <property type="entry name" value="LSM_dom_sf"/>
</dbReference>
<dbReference type="InterPro" id="IPR011014">
    <property type="entry name" value="MscS_channel_TM-2"/>
</dbReference>
<dbReference type="PANTHER" id="PTHR30221:SF1">
    <property type="entry name" value="SMALL-CONDUCTANCE MECHANOSENSITIVE CHANNEL"/>
    <property type="match status" value="1"/>
</dbReference>
<dbReference type="PANTHER" id="PTHR30221">
    <property type="entry name" value="SMALL-CONDUCTANCE MECHANOSENSITIVE CHANNEL"/>
    <property type="match status" value="1"/>
</dbReference>
<evidence type="ECO:0000313" key="10">
    <source>
        <dbReference type="EMBL" id="MBD5778538.1"/>
    </source>
</evidence>
<proteinExistence type="inferred from homology"/>
<evidence type="ECO:0000256" key="1">
    <source>
        <dbReference type="ARBA" id="ARBA00004651"/>
    </source>
</evidence>
<dbReference type="GO" id="GO:0005886">
    <property type="term" value="C:plasma membrane"/>
    <property type="evidence" value="ECO:0007669"/>
    <property type="project" value="UniProtKB-SubCell"/>
</dbReference>
<dbReference type="SUPFAM" id="SSF82689">
    <property type="entry name" value="Mechanosensitive channel protein MscS (YggB), C-terminal domain"/>
    <property type="match status" value="1"/>
</dbReference>
<keyword evidence="4 7" id="KW-0812">Transmembrane</keyword>
<keyword evidence="3" id="KW-1003">Cell membrane</keyword>
<keyword evidence="6 7" id="KW-0472">Membrane</keyword>
<organism evidence="10 11">
    <name type="scientific">Pelagicoccus enzymogenes</name>
    <dbReference type="NCBI Taxonomy" id="2773457"/>
    <lineage>
        <taxon>Bacteria</taxon>
        <taxon>Pseudomonadati</taxon>
        <taxon>Verrucomicrobiota</taxon>
        <taxon>Opitutia</taxon>
        <taxon>Puniceicoccales</taxon>
        <taxon>Pelagicoccaceae</taxon>
        <taxon>Pelagicoccus</taxon>
    </lineage>
</organism>
<evidence type="ECO:0000256" key="7">
    <source>
        <dbReference type="SAM" id="Phobius"/>
    </source>
</evidence>
<gene>
    <name evidence="10" type="ORF">IEN85_03475</name>
</gene>
<dbReference type="EMBL" id="JACYFG010000006">
    <property type="protein sequence ID" value="MBD5778538.1"/>
    <property type="molecule type" value="Genomic_DNA"/>
</dbReference>
<comment type="caution">
    <text evidence="10">The sequence shown here is derived from an EMBL/GenBank/DDBJ whole genome shotgun (WGS) entry which is preliminary data.</text>
</comment>
<dbReference type="Gene3D" id="2.30.30.60">
    <property type="match status" value="1"/>
</dbReference>
<reference evidence="10" key="1">
    <citation type="submission" date="2020-09" db="EMBL/GenBank/DDBJ databases">
        <title>Pelagicoccus enzymogenes sp. nov. with an EPS production, isolated from marine sediment.</title>
        <authorList>
            <person name="Feng X."/>
        </authorList>
    </citation>
    <scope>NUCLEOTIDE SEQUENCE</scope>
    <source>
        <strain evidence="10">NFK12</strain>
    </source>
</reference>
<evidence type="ECO:0000256" key="2">
    <source>
        <dbReference type="ARBA" id="ARBA00008017"/>
    </source>
</evidence>
<name>A0A927F538_9BACT</name>
<keyword evidence="11" id="KW-1185">Reference proteome</keyword>
<evidence type="ECO:0000256" key="3">
    <source>
        <dbReference type="ARBA" id="ARBA00022475"/>
    </source>
</evidence>
<feature type="domain" description="Mechanosensitive ion channel MscS" evidence="8">
    <location>
        <begin position="117"/>
        <end position="183"/>
    </location>
</feature>
<dbReference type="Pfam" id="PF00924">
    <property type="entry name" value="MS_channel_2nd"/>
    <property type="match status" value="1"/>
</dbReference>
<feature type="transmembrane region" description="Helical" evidence="7">
    <location>
        <begin position="97"/>
        <end position="115"/>
    </location>
</feature>
<accession>A0A927F538</accession>
<evidence type="ECO:0000256" key="6">
    <source>
        <dbReference type="ARBA" id="ARBA00023136"/>
    </source>
</evidence>
<evidence type="ECO:0000313" key="11">
    <source>
        <dbReference type="Proteomes" id="UP000622317"/>
    </source>
</evidence>
<evidence type="ECO:0000256" key="5">
    <source>
        <dbReference type="ARBA" id="ARBA00022989"/>
    </source>
</evidence>
<sequence>MNDEAASFEDAYHILIEKLVRWYELLVSHLPNAVAALAIFGVFFLMASIARRVGERLFARAFDTGAIAQLVSTILKIAILLLGLFIGLGVLGLQKTVLSLLAGAGIVGIALGFAFQDLAENLIAGITMGIRKPFKTGDLIETHGELGHVQSLNLRNSILINFSGQRIIIPNKEVFQNKLVNYSQTGERRVEISVGISFDSDIENAAKVAKEAIEADCGDWLHPDKEVEAYALSFDASSIGLKVRYWIKYPGEKTYYAAIHDGVASIREAFREHEIEIPFPVRTLQTSERLALEIQEKEYAHS</sequence>
<dbReference type="InterPro" id="IPR006685">
    <property type="entry name" value="MscS_channel_2nd"/>
</dbReference>
<evidence type="ECO:0000256" key="4">
    <source>
        <dbReference type="ARBA" id="ARBA00022692"/>
    </source>
</evidence>
<dbReference type="Pfam" id="PF21082">
    <property type="entry name" value="MS_channel_3rd"/>
    <property type="match status" value="1"/>
</dbReference>
<dbReference type="Gene3D" id="1.10.287.1260">
    <property type="match status" value="1"/>
</dbReference>
<dbReference type="InterPro" id="IPR011066">
    <property type="entry name" value="MscS_channel_C_sf"/>
</dbReference>
<dbReference type="InterPro" id="IPR023408">
    <property type="entry name" value="MscS_beta-dom_sf"/>
</dbReference>
<feature type="transmembrane region" description="Helical" evidence="7">
    <location>
        <begin position="70"/>
        <end position="91"/>
    </location>
</feature>
<protein>
    <submittedName>
        <fullName evidence="10">Mechanosensitive ion channel family protein</fullName>
    </submittedName>
</protein>
<dbReference type="SUPFAM" id="SSF50182">
    <property type="entry name" value="Sm-like ribonucleoproteins"/>
    <property type="match status" value="1"/>
</dbReference>
<dbReference type="GO" id="GO:0008381">
    <property type="term" value="F:mechanosensitive monoatomic ion channel activity"/>
    <property type="evidence" value="ECO:0007669"/>
    <property type="project" value="InterPro"/>
</dbReference>
<dbReference type="Gene3D" id="3.30.70.100">
    <property type="match status" value="1"/>
</dbReference>
<feature type="transmembrane region" description="Helical" evidence="7">
    <location>
        <begin position="30"/>
        <end position="50"/>
    </location>
</feature>
<dbReference type="SUPFAM" id="SSF82861">
    <property type="entry name" value="Mechanosensitive channel protein MscS (YggB), transmembrane region"/>
    <property type="match status" value="1"/>
</dbReference>
<dbReference type="InterPro" id="IPR045275">
    <property type="entry name" value="MscS_archaea/bacteria_type"/>
</dbReference>
<comment type="subcellular location">
    <subcellularLocation>
        <location evidence="1">Cell membrane</location>
        <topology evidence="1">Multi-pass membrane protein</topology>
    </subcellularLocation>
</comment>
<comment type="similarity">
    <text evidence="2">Belongs to the MscS (TC 1.A.23) family.</text>
</comment>
<evidence type="ECO:0000259" key="8">
    <source>
        <dbReference type="Pfam" id="PF00924"/>
    </source>
</evidence>
<dbReference type="Proteomes" id="UP000622317">
    <property type="component" value="Unassembled WGS sequence"/>
</dbReference>
<evidence type="ECO:0000259" key="9">
    <source>
        <dbReference type="Pfam" id="PF21082"/>
    </source>
</evidence>
<dbReference type="AlphaFoldDB" id="A0A927F538"/>
<dbReference type="RefSeq" id="WP_191615674.1">
    <property type="nucleotide sequence ID" value="NZ_JACYFG010000006.1"/>
</dbReference>
<dbReference type="InterPro" id="IPR049278">
    <property type="entry name" value="MS_channel_C"/>
</dbReference>
<feature type="domain" description="Mechanosensitive ion channel MscS C-terminal" evidence="9">
    <location>
        <begin position="190"/>
        <end position="277"/>
    </location>
</feature>
<keyword evidence="5 7" id="KW-1133">Transmembrane helix</keyword>